<gene>
    <name evidence="2" type="ORF">S01H4_23820</name>
</gene>
<organism evidence="2">
    <name type="scientific">marine sediment metagenome</name>
    <dbReference type="NCBI Taxonomy" id="412755"/>
    <lineage>
        <taxon>unclassified sequences</taxon>
        <taxon>metagenomes</taxon>
        <taxon>ecological metagenomes</taxon>
    </lineage>
</organism>
<feature type="transmembrane region" description="Helical" evidence="1">
    <location>
        <begin position="60"/>
        <end position="79"/>
    </location>
</feature>
<proteinExistence type="predicted"/>
<feature type="transmembrane region" description="Helical" evidence="1">
    <location>
        <begin position="123"/>
        <end position="148"/>
    </location>
</feature>
<protein>
    <submittedName>
        <fullName evidence="2">Uncharacterized protein</fullName>
    </submittedName>
</protein>
<feature type="transmembrane region" description="Helical" evidence="1">
    <location>
        <begin position="154"/>
        <end position="173"/>
    </location>
</feature>
<feature type="non-terminal residue" evidence="2">
    <location>
        <position position="175"/>
    </location>
</feature>
<feature type="transmembrane region" description="Helical" evidence="1">
    <location>
        <begin position="91"/>
        <end position="111"/>
    </location>
</feature>
<evidence type="ECO:0000256" key="1">
    <source>
        <dbReference type="SAM" id="Phobius"/>
    </source>
</evidence>
<reference evidence="2" key="1">
    <citation type="journal article" date="2014" name="Front. Microbiol.">
        <title>High frequency of phylogenetically diverse reductive dehalogenase-homologous genes in deep subseafloor sedimentary metagenomes.</title>
        <authorList>
            <person name="Kawai M."/>
            <person name="Futagami T."/>
            <person name="Toyoda A."/>
            <person name="Takaki Y."/>
            <person name="Nishi S."/>
            <person name="Hori S."/>
            <person name="Arai W."/>
            <person name="Tsubouchi T."/>
            <person name="Morono Y."/>
            <person name="Uchiyama I."/>
            <person name="Ito T."/>
            <person name="Fujiyama A."/>
            <person name="Inagaki F."/>
            <person name="Takami H."/>
        </authorList>
    </citation>
    <scope>NUCLEOTIDE SEQUENCE</scope>
    <source>
        <strain evidence="2">Expedition CK06-06</strain>
    </source>
</reference>
<accession>X1BHT3</accession>
<dbReference type="AlphaFoldDB" id="X1BHT3"/>
<keyword evidence="1" id="KW-1133">Transmembrane helix</keyword>
<dbReference type="EMBL" id="BART01011102">
    <property type="protein sequence ID" value="GAG80772.1"/>
    <property type="molecule type" value="Genomic_DNA"/>
</dbReference>
<keyword evidence="1" id="KW-0472">Membrane</keyword>
<comment type="caution">
    <text evidence="2">The sequence shown here is derived from an EMBL/GenBank/DDBJ whole genome shotgun (WGS) entry which is preliminary data.</text>
</comment>
<feature type="transmembrane region" description="Helical" evidence="1">
    <location>
        <begin position="7"/>
        <end position="28"/>
    </location>
</feature>
<sequence length="175" mass="18670">MGLWRVIWTGIVGMFFLALTSWISFQFLDLTSSVTGGLIENLNVALASLSTLLPGPIETIIGALAGLFLGLILVLIFPIHWCLTYRPDDVILLISIILPWILACSMICAINRKCKSPGKAIRTSLAIGIGYLILALGAYFLLGMIPIVGGIVDGLVLGLTDLPYVLAVSTAIIEG</sequence>
<evidence type="ECO:0000313" key="2">
    <source>
        <dbReference type="EMBL" id="GAG80772.1"/>
    </source>
</evidence>
<name>X1BHT3_9ZZZZ</name>
<keyword evidence="1" id="KW-0812">Transmembrane</keyword>